<evidence type="ECO:0000313" key="2">
    <source>
        <dbReference type="Proteomes" id="UP000291469"/>
    </source>
</evidence>
<dbReference type="InterPro" id="IPR015943">
    <property type="entry name" value="WD40/YVTN_repeat-like_dom_sf"/>
</dbReference>
<evidence type="ECO:0008006" key="3">
    <source>
        <dbReference type="Google" id="ProtNLM"/>
    </source>
</evidence>
<keyword evidence="2" id="KW-1185">Reference proteome</keyword>
<organism evidence="1 2">
    <name type="scientific">Egibacter rhizosphaerae</name>
    <dbReference type="NCBI Taxonomy" id="1670831"/>
    <lineage>
        <taxon>Bacteria</taxon>
        <taxon>Bacillati</taxon>
        <taxon>Actinomycetota</taxon>
        <taxon>Nitriliruptoria</taxon>
        <taxon>Egibacterales</taxon>
        <taxon>Egibacteraceae</taxon>
        <taxon>Egibacter</taxon>
    </lineage>
</organism>
<dbReference type="SUPFAM" id="SSF110296">
    <property type="entry name" value="Oligoxyloglucan reducing end-specific cellobiohydrolase"/>
    <property type="match status" value="1"/>
</dbReference>
<gene>
    <name evidence="1" type="ORF">ER308_11980</name>
</gene>
<evidence type="ECO:0000313" key="1">
    <source>
        <dbReference type="EMBL" id="QBI20213.1"/>
    </source>
</evidence>
<dbReference type="Proteomes" id="UP000291469">
    <property type="component" value="Chromosome"/>
</dbReference>
<dbReference type="InterPro" id="IPR054817">
    <property type="entry name" value="Glycosyl_F510_1955-like"/>
</dbReference>
<accession>A0A411YG78</accession>
<name>A0A411YG78_9ACTN</name>
<dbReference type="RefSeq" id="WP_131155210.1">
    <property type="nucleotide sequence ID" value="NZ_CP036402.1"/>
</dbReference>
<dbReference type="OrthoDB" id="9764804at2"/>
<dbReference type="KEGG" id="erz:ER308_11980"/>
<dbReference type="NCBIfam" id="NF045728">
    <property type="entry name" value="glycosyl_F510_1955"/>
    <property type="match status" value="1"/>
</dbReference>
<dbReference type="AlphaFoldDB" id="A0A411YG78"/>
<dbReference type="EMBL" id="CP036402">
    <property type="protein sequence ID" value="QBI20213.1"/>
    <property type="molecule type" value="Genomic_DNA"/>
</dbReference>
<protein>
    <recommendedName>
        <fullName evidence="3">Exo-alpha-sialidase</fullName>
    </recommendedName>
</protein>
<reference evidence="1 2" key="1">
    <citation type="submission" date="2019-01" db="EMBL/GenBank/DDBJ databases">
        <title>Egibacter rhizosphaerae EGI 80759T.</title>
        <authorList>
            <person name="Chen D.-D."/>
            <person name="Tian Y."/>
            <person name="Jiao J.-Y."/>
            <person name="Zhang X.-T."/>
            <person name="Zhang Y.-G."/>
            <person name="Zhang Y."/>
            <person name="Xiao M."/>
            <person name="Shu W.-S."/>
            <person name="Li W.-J."/>
        </authorList>
    </citation>
    <scope>NUCLEOTIDE SEQUENCE [LARGE SCALE GENOMIC DNA]</scope>
    <source>
        <strain evidence="1 2">EGI 80759</strain>
    </source>
</reference>
<sequence>MGRPDDGPRILVHRRRLVACVLPLALALAGCGEDEPDGEVVPETPIDDDVGLEHVHGLGRNPADGLLYVATHFGLWRVEDDGSAERVGEHHLDLMGFTVVGEDHFLASGHPPLTDEIPPHLGLIETTDAGETWVRRSLWGEADFHALTTAHGKLWGFDANNARLLRSSEGEEWEELGGPDLLDLAVDPDDESQVIGAAGAFEPQGLVASRDGGESFEEVEGPPLVRLDWADHRALIGADASGGVWERTQEGEWEQIGELPGPPEALTVEEDELLAAADGALWRSSDGGRDWQELLRYAEPAP</sequence>
<proteinExistence type="predicted"/>
<dbReference type="PROSITE" id="PS51257">
    <property type="entry name" value="PROKAR_LIPOPROTEIN"/>
    <property type="match status" value="1"/>
</dbReference>
<dbReference type="Gene3D" id="2.130.10.10">
    <property type="entry name" value="YVTN repeat-like/Quinoprotein amine dehydrogenase"/>
    <property type="match status" value="1"/>
</dbReference>